<dbReference type="KEGG" id="gsl:Gasu_45030"/>
<dbReference type="GO" id="GO:0006361">
    <property type="term" value="P:transcription initiation at RNA polymerase I promoter"/>
    <property type="evidence" value="ECO:0007669"/>
    <property type="project" value="InterPro"/>
</dbReference>
<dbReference type="InterPro" id="IPR007991">
    <property type="entry name" value="RNA_pol_I_trans_ini_fac_RRN3"/>
</dbReference>
<dbReference type="OrthoDB" id="26970at2759"/>
<dbReference type="GO" id="GO:0005634">
    <property type="term" value="C:nucleus"/>
    <property type="evidence" value="ECO:0007669"/>
    <property type="project" value="TreeGrafter"/>
</dbReference>
<dbReference type="STRING" id="130081.M2XDF3"/>
<dbReference type="RefSeq" id="XP_005704522.1">
    <property type="nucleotide sequence ID" value="XM_005704465.1"/>
</dbReference>
<dbReference type="GO" id="GO:0001042">
    <property type="term" value="F:RNA polymerase I core binding"/>
    <property type="evidence" value="ECO:0007669"/>
    <property type="project" value="TreeGrafter"/>
</dbReference>
<dbReference type="PANTHER" id="PTHR12790">
    <property type="entry name" value="TRANSCRIPTION INITIATION FACTOR IA RRN3"/>
    <property type="match status" value="1"/>
</dbReference>
<dbReference type="GO" id="GO:0001181">
    <property type="term" value="F:RNA polymerase I general transcription initiation factor activity"/>
    <property type="evidence" value="ECO:0007669"/>
    <property type="project" value="InterPro"/>
</dbReference>
<organism evidence="2 3">
    <name type="scientific">Galdieria sulphuraria</name>
    <name type="common">Red alga</name>
    <dbReference type="NCBI Taxonomy" id="130081"/>
    <lineage>
        <taxon>Eukaryota</taxon>
        <taxon>Rhodophyta</taxon>
        <taxon>Bangiophyceae</taxon>
        <taxon>Galdieriales</taxon>
        <taxon>Galdieriaceae</taxon>
        <taxon>Galdieria</taxon>
    </lineage>
</organism>
<dbReference type="Pfam" id="PF05327">
    <property type="entry name" value="RRN3"/>
    <property type="match status" value="2"/>
</dbReference>
<dbReference type="AlphaFoldDB" id="M2XDF3"/>
<dbReference type="GeneID" id="17086874"/>
<comment type="similarity">
    <text evidence="1">Belongs to the RRN3 family.</text>
</comment>
<dbReference type="EMBL" id="KB454525">
    <property type="protein sequence ID" value="EME28002.1"/>
    <property type="molecule type" value="Genomic_DNA"/>
</dbReference>
<protein>
    <submittedName>
        <fullName evidence="2">Uncharacterized protein</fullName>
    </submittedName>
</protein>
<dbReference type="Gramene" id="EME28002">
    <property type="protein sequence ID" value="EME28002"/>
    <property type="gene ID" value="Gasu_45030"/>
</dbReference>
<reference evidence="3" key="1">
    <citation type="journal article" date="2013" name="Science">
        <title>Gene transfer from bacteria and archaea facilitated evolution of an extremophilic eukaryote.</title>
        <authorList>
            <person name="Schonknecht G."/>
            <person name="Chen W.H."/>
            <person name="Ternes C.M."/>
            <person name="Barbier G.G."/>
            <person name="Shrestha R.P."/>
            <person name="Stanke M."/>
            <person name="Brautigam A."/>
            <person name="Baker B.J."/>
            <person name="Banfield J.F."/>
            <person name="Garavito R.M."/>
            <person name="Carr K."/>
            <person name="Wilkerson C."/>
            <person name="Rensing S.A."/>
            <person name="Gagneul D."/>
            <person name="Dickenson N.E."/>
            <person name="Oesterhelt C."/>
            <person name="Lercher M.J."/>
            <person name="Weber A.P."/>
        </authorList>
    </citation>
    <scope>NUCLEOTIDE SEQUENCE [LARGE SCALE GENOMIC DNA]</scope>
    <source>
        <strain evidence="3">074W</strain>
    </source>
</reference>
<evidence type="ECO:0000256" key="1">
    <source>
        <dbReference type="ARBA" id="ARBA00010098"/>
    </source>
</evidence>
<dbReference type="Proteomes" id="UP000030680">
    <property type="component" value="Unassembled WGS sequence"/>
</dbReference>
<name>M2XDF3_GALSU</name>
<dbReference type="PANTHER" id="PTHR12790:SF0">
    <property type="entry name" value="RNA POLYMERASE I-SPECIFIC TRANSCRIPTION INITIATION FACTOR RRN3-RELATED"/>
    <property type="match status" value="1"/>
</dbReference>
<sequence length="576" mass="66756">MDESRQPEDVDDESQKLLSCIEAKRKGDPVAYFQFLHQLGASQGDSLSHKILAVTKNATKLQSDLDELVFQCLDFDWLANASSEVALASFTNFVLTVTSLHVHYVEPVIASLTKTIVCKDFSQVQSSAVEKQTFKESECLSEIYHQQTSHLLSRLLQLLQLVVDCYPTSSHIVYRSIHVHAPHKLRSVVDQRTFIYGALLLSKTFPDIRQAVVFLIVEKLVEVDTEASQVLRKGRYPPLSESVVEELETKEIADMVNKLDKLMEQVLLFIHHLDSPSEIQSYLSYFMDSFINLVLPLLYLRFTPFLFCIIYGSSVEKTQDLLWQLWFIFTNGKNFEETRIFSIKYCSFMLSHLRIVKRETMIQWLSMAVSWLHDYLELHEQSDSYLFQAEEEQMPISGSWRSDSESIDGDWLAEENILLDSLSSSKRTNLYSMDLAHRLFYCTLDAVIYVLLSRGHSLLSSEQNMRIPSLEGNLIEKLRSFRLARILRSSLCPLLFLPHEQGRRFIYWAFSLRLFDCRDLLDRTSDKTTLDSWMKEESCLSMIPFDMLENCGKWLSELVRKPDDFVDDDDDFSEDE</sequence>
<dbReference type="OMA" id="TFKESEC"/>
<gene>
    <name evidence="2" type="ORF">Gasu_45030</name>
</gene>
<evidence type="ECO:0000313" key="3">
    <source>
        <dbReference type="Proteomes" id="UP000030680"/>
    </source>
</evidence>
<keyword evidence="3" id="KW-1185">Reference proteome</keyword>
<accession>M2XDF3</accession>
<proteinExistence type="inferred from homology"/>
<evidence type="ECO:0000313" key="2">
    <source>
        <dbReference type="EMBL" id="EME28002.1"/>
    </source>
</evidence>